<dbReference type="InterPro" id="IPR029039">
    <property type="entry name" value="Flavoprotein-like_sf"/>
</dbReference>
<comment type="caution">
    <text evidence="8">The sequence shown here is derived from an EMBL/GenBank/DDBJ whole genome shotgun (WGS) entry which is preliminary data.</text>
</comment>
<dbReference type="InterPro" id="IPR001094">
    <property type="entry name" value="Flavdoxin-like"/>
</dbReference>
<evidence type="ECO:0000256" key="5">
    <source>
        <dbReference type="SAM" id="Phobius"/>
    </source>
</evidence>
<evidence type="ECO:0000256" key="4">
    <source>
        <dbReference type="ARBA" id="ARBA00023797"/>
    </source>
</evidence>
<feature type="transmembrane region" description="Helical" evidence="5">
    <location>
        <begin position="12"/>
        <end position="33"/>
    </location>
</feature>
<dbReference type="InterPro" id="IPR001709">
    <property type="entry name" value="Flavoprot_Pyr_Nucl_cyt_Rdtase"/>
</dbReference>
<organism evidence="8 9">
    <name type="scientific">Marinobacter profundi</name>
    <dbReference type="NCBI Taxonomy" id="2666256"/>
    <lineage>
        <taxon>Bacteria</taxon>
        <taxon>Pseudomonadati</taxon>
        <taxon>Pseudomonadota</taxon>
        <taxon>Gammaproteobacteria</taxon>
        <taxon>Pseudomonadales</taxon>
        <taxon>Marinobacteraceae</taxon>
        <taxon>Marinobacter</taxon>
    </lineage>
</organism>
<dbReference type="EMBL" id="NTFH01000001">
    <property type="protein sequence ID" value="PHQ17011.1"/>
    <property type="molecule type" value="Genomic_DNA"/>
</dbReference>
<dbReference type="GO" id="GO:0010181">
    <property type="term" value="F:FMN binding"/>
    <property type="evidence" value="ECO:0007669"/>
    <property type="project" value="InterPro"/>
</dbReference>
<dbReference type="InterPro" id="IPR017938">
    <property type="entry name" value="Riboflavin_synthase-like_b-brl"/>
</dbReference>
<dbReference type="PANTHER" id="PTHR19384:SF17">
    <property type="entry name" value="NADPH--CYTOCHROME P450 REDUCTASE"/>
    <property type="match status" value="1"/>
</dbReference>
<dbReference type="SUPFAM" id="SSF52343">
    <property type="entry name" value="Ferredoxin reductase-like, C-terminal NADP-linked domain"/>
    <property type="match status" value="1"/>
</dbReference>
<dbReference type="GO" id="GO:0016655">
    <property type="term" value="F:oxidoreductase activity, acting on NAD(P)H, quinone or similar compound as acceptor"/>
    <property type="evidence" value="ECO:0007669"/>
    <property type="project" value="UniProtKB-ARBA"/>
</dbReference>
<dbReference type="Pfam" id="PF00175">
    <property type="entry name" value="NAD_binding_1"/>
    <property type="match status" value="1"/>
</dbReference>
<dbReference type="Gene3D" id="3.40.50.360">
    <property type="match status" value="1"/>
</dbReference>
<dbReference type="InterPro" id="IPR008254">
    <property type="entry name" value="Flavodoxin/NO_synth"/>
</dbReference>
<evidence type="ECO:0000313" key="8">
    <source>
        <dbReference type="EMBL" id="PHQ17011.1"/>
    </source>
</evidence>
<feature type="domain" description="Flavodoxin-like" evidence="6">
    <location>
        <begin position="335"/>
        <end position="470"/>
    </location>
</feature>
<keyword evidence="5" id="KW-1133">Transmembrane helix</keyword>
<dbReference type="Pfam" id="PF03929">
    <property type="entry name" value="PepSY_TM"/>
    <property type="match status" value="1"/>
</dbReference>
<evidence type="ECO:0000256" key="1">
    <source>
        <dbReference type="ARBA" id="ARBA00022630"/>
    </source>
</evidence>
<keyword evidence="9" id="KW-1185">Reference proteome</keyword>
<dbReference type="PANTHER" id="PTHR19384">
    <property type="entry name" value="NITRIC OXIDE SYNTHASE-RELATED"/>
    <property type="match status" value="1"/>
</dbReference>
<dbReference type="InterPro" id="IPR005625">
    <property type="entry name" value="PepSY-ass_TM"/>
</dbReference>
<dbReference type="EC" id="1.6.2.4" evidence="4"/>
<dbReference type="PROSITE" id="PS50902">
    <property type="entry name" value="FLAVODOXIN_LIKE"/>
    <property type="match status" value="1"/>
</dbReference>
<dbReference type="PROSITE" id="PS51384">
    <property type="entry name" value="FAD_FR"/>
    <property type="match status" value="1"/>
</dbReference>
<dbReference type="Proteomes" id="UP000231409">
    <property type="component" value="Unassembled WGS sequence"/>
</dbReference>
<sequence>MLRKLHGLPALFAVVFLVTLAVTGSMLALAPVLDRAGAVVPPAGEISVAQLAGRVAENYPGTEQIVRDLSGQVVVYYSRDGQTGADLVNPLTGERLAAYQPAAFFVWIRDLHRSFLLDTPGRMVAGISAALMLFVCLSGMVLLARRSGGWRALMRPLAGTGSQRFHAELARLAVLGLLLSALTGSFLSAQRFGLLPEASDPGPGFPAEVSGGQPRPVDRLKALTEVDLGDLRELVFPYPDDPRDVYSLTTTGGSGFVDQATGELLQFQPRSTGSAVQQWIMRLHTGEGLWWLGLILGVAALAVPVLSVTGAIIWWQRRWSSVKVQHRVAVDEADVVVLVGSEGGATWGFARALQTGLTKAGFRVHCAEMNALADAYPVASMLLLLTSTYGDGDAPASARQFMTRLRDFRAGSTLNYAVLGFGDRQFPNFCQFALEVDEALAGKGLSRIQPVELIDRCSAGRFSEWGDQLGTAIGSPLSLSHDPVPPRTVRLELAERVDYGLAVQAPTSILRFRLADPGRGWRSWFSRSRRHSLPAFEAGDLLGILPPQGQDARFYSLASSASDGVFEICVRKQPGGLCSGYLHGLKPGDSVEAFIRQNPGFRPVAGTVPVILIGAGAGIGPLTGFIRNNTARNPMYLYWGGRSATSDFLYQPELGHYLEDRRLTGLSTAFSRSAERAYVQDRLLQDQTALRQMIDTGAQVLVCGGREMAAGVKQVFEEILQPLRLDVDDLRVQGRYLEDVY</sequence>
<keyword evidence="5" id="KW-0812">Transmembrane</keyword>
<gene>
    <name evidence="8" type="ORF">CLH61_00120</name>
</gene>
<dbReference type="InterPro" id="IPR017927">
    <property type="entry name" value="FAD-bd_FR_type"/>
</dbReference>
<dbReference type="RefSeq" id="WP_099612691.1">
    <property type="nucleotide sequence ID" value="NZ_KZ319367.1"/>
</dbReference>
<dbReference type="PRINTS" id="PR00369">
    <property type="entry name" value="FLAVODOXIN"/>
</dbReference>
<dbReference type="GO" id="GO:0050660">
    <property type="term" value="F:flavin adenine dinucleotide binding"/>
    <property type="evidence" value="ECO:0007669"/>
    <property type="project" value="TreeGrafter"/>
</dbReference>
<keyword evidence="5" id="KW-0472">Membrane</keyword>
<dbReference type="InterPro" id="IPR039261">
    <property type="entry name" value="FNR_nucleotide-bd"/>
</dbReference>
<keyword evidence="3" id="KW-0249">Electron transport</keyword>
<dbReference type="SUPFAM" id="SSF63380">
    <property type="entry name" value="Riboflavin synthase domain-like"/>
    <property type="match status" value="1"/>
</dbReference>
<dbReference type="Pfam" id="PF00258">
    <property type="entry name" value="Flavodoxin_1"/>
    <property type="match status" value="1"/>
</dbReference>
<accession>A0A2G1UR78</accession>
<feature type="domain" description="FAD-binding FR-type" evidence="7">
    <location>
        <begin position="486"/>
        <end position="604"/>
    </location>
</feature>
<dbReference type="PRINTS" id="PR00371">
    <property type="entry name" value="FPNCR"/>
</dbReference>
<proteinExistence type="predicted"/>
<keyword evidence="1" id="KW-0285">Flavoprotein</keyword>
<evidence type="ECO:0000259" key="6">
    <source>
        <dbReference type="PROSITE" id="PS50902"/>
    </source>
</evidence>
<evidence type="ECO:0000256" key="3">
    <source>
        <dbReference type="ARBA" id="ARBA00022982"/>
    </source>
</evidence>
<evidence type="ECO:0000313" key="9">
    <source>
        <dbReference type="Proteomes" id="UP000231409"/>
    </source>
</evidence>
<keyword evidence="2" id="KW-0288">FMN</keyword>
<feature type="transmembrane region" description="Helical" evidence="5">
    <location>
        <begin position="123"/>
        <end position="144"/>
    </location>
</feature>
<evidence type="ECO:0000256" key="2">
    <source>
        <dbReference type="ARBA" id="ARBA00022643"/>
    </source>
</evidence>
<dbReference type="SUPFAM" id="SSF52218">
    <property type="entry name" value="Flavoproteins"/>
    <property type="match status" value="1"/>
</dbReference>
<keyword evidence="3" id="KW-0813">Transport</keyword>
<name>A0A2G1UR78_9GAMM</name>
<evidence type="ECO:0000259" key="7">
    <source>
        <dbReference type="PROSITE" id="PS51384"/>
    </source>
</evidence>
<feature type="transmembrane region" description="Helical" evidence="5">
    <location>
        <begin position="289"/>
        <end position="315"/>
    </location>
</feature>
<dbReference type="Gene3D" id="3.40.50.80">
    <property type="entry name" value="Nucleotide-binding domain of ferredoxin-NADP reductase (FNR) module"/>
    <property type="match status" value="1"/>
</dbReference>
<dbReference type="InterPro" id="IPR001433">
    <property type="entry name" value="OxRdtase_FAD/NAD-bd"/>
</dbReference>
<reference evidence="8 9" key="1">
    <citation type="submission" date="2017-09" db="EMBL/GenBank/DDBJ databases">
        <title>The draft genome sequences of Marinobacter sp. PWS21.</title>
        <authorList>
            <person name="Cao J."/>
        </authorList>
    </citation>
    <scope>NUCLEOTIDE SEQUENCE [LARGE SCALE GENOMIC DNA]</scope>
    <source>
        <strain evidence="8 9">PWS21</strain>
    </source>
</reference>
<dbReference type="GO" id="GO:0004783">
    <property type="term" value="F:sulfite reductase (NADPH) activity"/>
    <property type="evidence" value="ECO:0007669"/>
    <property type="project" value="TreeGrafter"/>
</dbReference>
<dbReference type="CDD" id="cd06201">
    <property type="entry name" value="SiR_like2"/>
    <property type="match status" value="1"/>
</dbReference>
<dbReference type="Gene3D" id="2.40.30.10">
    <property type="entry name" value="Translation factors"/>
    <property type="match status" value="1"/>
</dbReference>
<dbReference type="AlphaFoldDB" id="A0A2G1UR78"/>
<protein>
    <recommendedName>
        <fullName evidence="4">NADPH--hemoprotein reductase</fullName>
        <ecNumber evidence="4">1.6.2.4</ecNumber>
    </recommendedName>
</protein>
<dbReference type="GO" id="GO:0005829">
    <property type="term" value="C:cytosol"/>
    <property type="evidence" value="ECO:0007669"/>
    <property type="project" value="TreeGrafter"/>
</dbReference>